<dbReference type="GeneID" id="9098873"/>
<feature type="region of interest" description="Disordered" evidence="1">
    <location>
        <begin position="39"/>
        <end position="59"/>
    </location>
</feature>
<accession>C1GUL2</accession>
<dbReference type="EMBL" id="KN293996">
    <property type="protein sequence ID" value="EEH40280.2"/>
    <property type="molecule type" value="Genomic_DNA"/>
</dbReference>
<dbReference type="KEGG" id="pbl:PAAG_02335"/>
<dbReference type="AlphaFoldDB" id="C1GUL2"/>
<keyword evidence="3" id="KW-1185">Reference proteome</keyword>
<dbReference type="HOGENOM" id="CLU_2427652_0_0_1"/>
<dbReference type="VEuPathDB" id="FungiDB:PAAG_02335"/>
<gene>
    <name evidence="2" type="ORF">PAAG_02335</name>
</gene>
<evidence type="ECO:0000313" key="2">
    <source>
        <dbReference type="EMBL" id="EEH40280.2"/>
    </source>
</evidence>
<name>C1GUL2_PARBA</name>
<evidence type="ECO:0000256" key="1">
    <source>
        <dbReference type="SAM" id="MobiDB-lite"/>
    </source>
</evidence>
<organism evidence="2 3">
    <name type="scientific">Paracoccidioides lutzii (strain ATCC MYA-826 / Pb01)</name>
    <name type="common">Paracoccidioides brasiliensis</name>
    <dbReference type="NCBI Taxonomy" id="502779"/>
    <lineage>
        <taxon>Eukaryota</taxon>
        <taxon>Fungi</taxon>
        <taxon>Dikarya</taxon>
        <taxon>Ascomycota</taxon>
        <taxon>Pezizomycotina</taxon>
        <taxon>Eurotiomycetes</taxon>
        <taxon>Eurotiomycetidae</taxon>
        <taxon>Onygenales</taxon>
        <taxon>Ajellomycetaceae</taxon>
        <taxon>Paracoccidioides</taxon>
    </lineage>
</organism>
<reference evidence="2 3" key="1">
    <citation type="journal article" date="2011" name="PLoS Genet.">
        <title>Comparative genomic analysis of human fungal pathogens causing paracoccidioidomycosis.</title>
        <authorList>
            <person name="Desjardins C.A."/>
            <person name="Champion M.D."/>
            <person name="Holder J.W."/>
            <person name="Muszewska A."/>
            <person name="Goldberg J."/>
            <person name="Bailao A.M."/>
            <person name="Brigido M.M."/>
            <person name="Ferreira M.E."/>
            <person name="Garcia A.M."/>
            <person name="Grynberg M."/>
            <person name="Gujja S."/>
            <person name="Heiman D.I."/>
            <person name="Henn M.R."/>
            <person name="Kodira C.D."/>
            <person name="Leon-Narvaez H."/>
            <person name="Longo L.V."/>
            <person name="Ma L.J."/>
            <person name="Malavazi I."/>
            <person name="Matsuo A.L."/>
            <person name="Morais F.V."/>
            <person name="Pereira M."/>
            <person name="Rodriguez-Brito S."/>
            <person name="Sakthikumar S."/>
            <person name="Salem-Izacc S.M."/>
            <person name="Sykes S.M."/>
            <person name="Teixeira M.M."/>
            <person name="Vallejo M.C."/>
            <person name="Walter M.E."/>
            <person name="Yandava C."/>
            <person name="Young S."/>
            <person name="Zeng Q."/>
            <person name="Zucker J."/>
            <person name="Felipe M.S."/>
            <person name="Goldman G.H."/>
            <person name="Haas B.J."/>
            <person name="McEwen J.G."/>
            <person name="Nino-Vega G."/>
            <person name="Puccia R."/>
            <person name="San-Blas G."/>
            <person name="Soares C.M."/>
            <person name="Birren B.W."/>
            <person name="Cuomo C.A."/>
        </authorList>
    </citation>
    <scope>NUCLEOTIDE SEQUENCE [LARGE SCALE GENOMIC DNA]</scope>
    <source>
        <strain evidence="3">ATCC MYA-826 / Pb01</strain>
    </source>
</reference>
<protein>
    <submittedName>
        <fullName evidence="2">Uncharacterized protein</fullName>
    </submittedName>
</protein>
<sequence length="91" mass="9617">MQKPGGGGEGPDASATTVIFLLSNSPRQPVVEMRRDLRIAPAPQTLKSPGDTGIETGPPTVERGLKAAFAHSFKTVTSLQSLLRTEYSAHS</sequence>
<proteinExistence type="predicted"/>
<evidence type="ECO:0000313" key="3">
    <source>
        <dbReference type="Proteomes" id="UP000002059"/>
    </source>
</evidence>
<dbReference type="RefSeq" id="XP_002795629.2">
    <property type="nucleotide sequence ID" value="XM_002795583.2"/>
</dbReference>
<dbReference type="Proteomes" id="UP000002059">
    <property type="component" value="Partially assembled WGS sequence"/>
</dbReference>